<feature type="binding site" evidence="8">
    <location>
        <position position="222"/>
    </location>
    <ligand>
        <name>[4Fe-4S] cluster</name>
        <dbReference type="ChEBI" id="CHEBI:49883"/>
        <label>2</label>
        <note>4Fe-4S-S-AdoMet</note>
    </ligand>
</feature>
<dbReference type="InterPro" id="IPR020612">
    <property type="entry name" value="Methylthiotransferase_CS"/>
</dbReference>
<comment type="subcellular location">
    <subcellularLocation>
        <location evidence="8">Cytoplasm</location>
    </subcellularLocation>
</comment>
<dbReference type="Pfam" id="PF00919">
    <property type="entry name" value="UPF0004"/>
    <property type="match status" value="1"/>
</dbReference>
<dbReference type="PANTHER" id="PTHR43837:SF1">
    <property type="entry name" value="RIBOSOMAL PROTEIN US12 METHYLTHIOTRANSFERASE RIMO"/>
    <property type="match status" value="1"/>
</dbReference>
<evidence type="ECO:0000256" key="5">
    <source>
        <dbReference type="ARBA" id="ARBA00022723"/>
    </source>
</evidence>
<reference evidence="14" key="1">
    <citation type="journal article" date="2019" name="Int. J. Syst. Evol. Microbiol.">
        <title>The Global Catalogue of Microorganisms (GCM) 10K type strain sequencing project: providing services to taxonomists for standard genome sequencing and annotation.</title>
        <authorList>
            <consortium name="The Broad Institute Genomics Platform"/>
            <consortium name="The Broad Institute Genome Sequencing Center for Infectious Disease"/>
            <person name="Wu L."/>
            <person name="Ma J."/>
        </authorList>
    </citation>
    <scope>NUCLEOTIDE SEQUENCE [LARGE SCALE GENOMIC DNA]</scope>
    <source>
        <strain evidence="14">CGMCC 4.7237</strain>
    </source>
</reference>
<dbReference type="PROSITE" id="PS01278">
    <property type="entry name" value="MTTASE_RADICAL"/>
    <property type="match status" value="1"/>
</dbReference>
<dbReference type="Gene3D" id="3.40.50.12160">
    <property type="entry name" value="Methylthiotransferase, N-terminal domain"/>
    <property type="match status" value="1"/>
</dbReference>
<feature type="compositionally biased region" description="Gly residues" evidence="9">
    <location>
        <begin position="532"/>
        <end position="542"/>
    </location>
</feature>
<feature type="domain" description="Radical SAM core" evidence="12">
    <location>
        <begin position="208"/>
        <end position="439"/>
    </location>
</feature>
<feature type="region of interest" description="Disordered" evidence="9">
    <location>
        <begin position="130"/>
        <end position="208"/>
    </location>
</feature>
<dbReference type="GO" id="GO:0005840">
    <property type="term" value="C:ribosome"/>
    <property type="evidence" value="ECO:0007669"/>
    <property type="project" value="UniProtKB-KW"/>
</dbReference>
<comment type="catalytic activity">
    <reaction evidence="8">
        <text>L-aspartate(89)-[ribosomal protein uS12]-hydrogen + (sulfur carrier)-SH + AH2 + 2 S-adenosyl-L-methionine = 3-methylsulfanyl-L-aspartate(89)-[ribosomal protein uS12]-hydrogen + (sulfur carrier)-H + 5'-deoxyadenosine + L-methionine + A + S-adenosyl-L-homocysteine + 2 H(+)</text>
        <dbReference type="Rhea" id="RHEA:37087"/>
        <dbReference type="Rhea" id="RHEA-COMP:10460"/>
        <dbReference type="Rhea" id="RHEA-COMP:10461"/>
        <dbReference type="Rhea" id="RHEA-COMP:14737"/>
        <dbReference type="Rhea" id="RHEA-COMP:14739"/>
        <dbReference type="ChEBI" id="CHEBI:13193"/>
        <dbReference type="ChEBI" id="CHEBI:15378"/>
        <dbReference type="ChEBI" id="CHEBI:17319"/>
        <dbReference type="ChEBI" id="CHEBI:17499"/>
        <dbReference type="ChEBI" id="CHEBI:29917"/>
        <dbReference type="ChEBI" id="CHEBI:29961"/>
        <dbReference type="ChEBI" id="CHEBI:57844"/>
        <dbReference type="ChEBI" id="CHEBI:57856"/>
        <dbReference type="ChEBI" id="CHEBI:59789"/>
        <dbReference type="ChEBI" id="CHEBI:64428"/>
        <dbReference type="ChEBI" id="CHEBI:73599"/>
        <dbReference type="EC" id="2.8.4.4"/>
    </reaction>
</comment>
<keyword evidence="2 8" id="KW-0963">Cytoplasm</keyword>
<dbReference type="EC" id="2.8.4.4" evidence="8"/>
<dbReference type="SFLD" id="SFLDG01061">
    <property type="entry name" value="methylthiotransferase"/>
    <property type="match status" value="1"/>
</dbReference>
<evidence type="ECO:0000256" key="8">
    <source>
        <dbReference type="HAMAP-Rule" id="MF_01865"/>
    </source>
</evidence>
<evidence type="ECO:0000259" key="12">
    <source>
        <dbReference type="PROSITE" id="PS51918"/>
    </source>
</evidence>
<dbReference type="NCBIfam" id="TIGR01125">
    <property type="entry name" value="30S ribosomal protein S12 methylthiotransferase RimO"/>
    <property type="match status" value="1"/>
</dbReference>
<evidence type="ECO:0000313" key="13">
    <source>
        <dbReference type="EMBL" id="MFC4035115.1"/>
    </source>
</evidence>
<dbReference type="Gene3D" id="2.40.50.140">
    <property type="entry name" value="Nucleic acid-binding proteins"/>
    <property type="match status" value="1"/>
</dbReference>
<dbReference type="PANTHER" id="PTHR43837">
    <property type="entry name" value="RIBOSOMAL PROTEIN S12 METHYLTHIOTRANSFERASE RIMO"/>
    <property type="match status" value="1"/>
</dbReference>
<dbReference type="InterPro" id="IPR006638">
    <property type="entry name" value="Elp3/MiaA/NifB-like_rSAM"/>
</dbReference>
<keyword evidence="14" id="KW-1185">Reference proteome</keyword>
<keyword evidence="3 8" id="KW-0808">Transferase</keyword>
<sequence>MPEPRTVALVTLGCARNEVDSEELAGRLAADGWRLVDDAADADVAVVNTCGFVDAAKKDSVDALLEANDLKGHGRTQAVVAVGCMAERYGKELAESLPEADAVLGFDDYADISDRLRTILAGGVHASHTPRDRRKLLPISPAERQGTPVALPGHGQGTADGSVAAGSGADASAVAGPPAPGGAEADLTDLPDGIAPASGPRAPLRRRLDSGPVASVKLASGCDRRCSFCAIPSFRGSFISRRPSDVIGETRWLAEQGVKEVMLVSENNTSYGKDLGDIRLLETLLPELAAVDGIERIRVSYLQPAEMRPGLIDVLTATPGVVPYFDLSFQHSAPAVLRAMRRFGDTDRFLELLDTIRAKAPEAGVRSNFIVGFPGETEGDLAELERFLGSARLDAIGVFGYSDEDGTEAAGYDHKLDEDVVAARLARISRLAEELTAQRAEERLGATVKVLVESVDEETGEVIGRADHQAPETDGQVVLTPVGSWWEPAPGTFVTAKVTGTEGVDLIAEPLGVQEPAGPRGTSGARDATGARGTGRGDGVGR</sequence>
<comment type="similarity">
    <text evidence="8">Belongs to the methylthiotransferase family. RimO subfamily.</text>
</comment>
<dbReference type="PROSITE" id="PS51918">
    <property type="entry name" value="RADICAL_SAM"/>
    <property type="match status" value="1"/>
</dbReference>
<dbReference type="InterPro" id="IPR058240">
    <property type="entry name" value="rSAM_sf"/>
</dbReference>
<dbReference type="SMART" id="SM00729">
    <property type="entry name" value="Elp3"/>
    <property type="match status" value="1"/>
</dbReference>
<evidence type="ECO:0000259" key="11">
    <source>
        <dbReference type="PROSITE" id="PS51449"/>
    </source>
</evidence>
<dbReference type="HAMAP" id="MF_01865">
    <property type="entry name" value="MTTase_RimO"/>
    <property type="match status" value="1"/>
</dbReference>
<keyword evidence="1 8" id="KW-0004">4Fe-4S</keyword>
<dbReference type="InterPro" id="IPR007197">
    <property type="entry name" value="rSAM"/>
</dbReference>
<evidence type="ECO:0000256" key="4">
    <source>
        <dbReference type="ARBA" id="ARBA00022691"/>
    </source>
</evidence>
<dbReference type="InterPro" id="IPR038135">
    <property type="entry name" value="Methylthiotransferase_N_sf"/>
</dbReference>
<keyword evidence="5 8" id="KW-0479">Metal-binding</keyword>
<dbReference type="InterPro" id="IPR002792">
    <property type="entry name" value="TRAM_dom"/>
</dbReference>
<evidence type="ECO:0000256" key="9">
    <source>
        <dbReference type="SAM" id="MobiDB-lite"/>
    </source>
</evidence>
<dbReference type="GO" id="GO:0103039">
    <property type="term" value="F:protein methylthiotransferase activity"/>
    <property type="evidence" value="ECO:0007669"/>
    <property type="project" value="UniProtKB-EC"/>
</dbReference>
<keyword evidence="4 8" id="KW-0949">S-adenosyl-L-methionine</keyword>
<feature type="binding site" evidence="8">
    <location>
        <position position="84"/>
    </location>
    <ligand>
        <name>[4Fe-4S] cluster</name>
        <dbReference type="ChEBI" id="CHEBI:49883"/>
        <label>1</label>
    </ligand>
</feature>
<comment type="caution">
    <text evidence="13">The sequence shown here is derived from an EMBL/GenBank/DDBJ whole genome shotgun (WGS) entry which is preliminary data.</text>
</comment>
<feature type="binding site" evidence="8">
    <location>
        <position position="226"/>
    </location>
    <ligand>
        <name>[4Fe-4S] cluster</name>
        <dbReference type="ChEBI" id="CHEBI:49883"/>
        <label>2</label>
        <note>4Fe-4S-S-AdoMet</note>
    </ligand>
</feature>
<dbReference type="InterPro" id="IPR013848">
    <property type="entry name" value="Methylthiotransferase_N"/>
</dbReference>
<dbReference type="SUPFAM" id="SSF102114">
    <property type="entry name" value="Radical SAM enzymes"/>
    <property type="match status" value="1"/>
</dbReference>
<evidence type="ECO:0000256" key="3">
    <source>
        <dbReference type="ARBA" id="ARBA00022679"/>
    </source>
</evidence>
<comment type="function">
    <text evidence="8">Catalyzes the methylthiolation of an aspartic acid residue of ribosomal protein uS12.</text>
</comment>
<dbReference type="CDD" id="cd01335">
    <property type="entry name" value="Radical_SAM"/>
    <property type="match status" value="1"/>
</dbReference>
<feature type="binding site" evidence="8">
    <location>
        <position position="50"/>
    </location>
    <ligand>
        <name>[4Fe-4S] cluster</name>
        <dbReference type="ChEBI" id="CHEBI:49883"/>
        <label>1</label>
    </ligand>
</feature>
<dbReference type="RefSeq" id="WP_386434477.1">
    <property type="nucleotide sequence ID" value="NZ_JBHSBB010000019.1"/>
</dbReference>
<dbReference type="SFLD" id="SFLDG01082">
    <property type="entry name" value="B12-binding_domain_containing"/>
    <property type="match status" value="1"/>
</dbReference>
<gene>
    <name evidence="8 13" type="primary">rimO</name>
    <name evidence="13" type="ORF">ACFO3J_27110</name>
</gene>
<feature type="binding site" evidence="8">
    <location>
        <position position="229"/>
    </location>
    <ligand>
        <name>[4Fe-4S] cluster</name>
        <dbReference type="ChEBI" id="CHEBI:49883"/>
        <label>2</label>
        <note>4Fe-4S-S-AdoMet</note>
    </ligand>
</feature>
<comment type="cofactor">
    <cofactor evidence="8">
        <name>[4Fe-4S] cluster</name>
        <dbReference type="ChEBI" id="CHEBI:49883"/>
    </cofactor>
    <text evidence="8">Binds 2 [4Fe-4S] clusters. One cluster is coordinated with 3 cysteines and an exchangeable S-adenosyl-L-methionine.</text>
</comment>
<organism evidence="13 14">
    <name type="scientific">Streptomyces polygonati</name>
    <dbReference type="NCBI Taxonomy" id="1617087"/>
    <lineage>
        <taxon>Bacteria</taxon>
        <taxon>Bacillati</taxon>
        <taxon>Actinomycetota</taxon>
        <taxon>Actinomycetes</taxon>
        <taxon>Kitasatosporales</taxon>
        <taxon>Streptomycetaceae</taxon>
        <taxon>Streptomyces</taxon>
    </lineage>
</organism>
<evidence type="ECO:0000256" key="7">
    <source>
        <dbReference type="ARBA" id="ARBA00023014"/>
    </source>
</evidence>
<evidence type="ECO:0000256" key="1">
    <source>
        <dbReference type="ARBA" id="ARBA00022485"/>
    </source>
</evidence>
<dbReference type="Gene3D" id="3.80.30.20">
    <property type="entry name" value="tm_1862 like domain"/>
    <property type="match status" value="1"/>
</dbReference>
<keyword evidence="13" id="KW-0689">Ribosomal protein</keyword>
<feature type="domain" description="TRAM" evidence="10">
    <location>
        <begin position="441"/>
        <end position="512"/>
    </location>
</feature>
<dbReference type="NCBIfam" id="TIGR00089">
    <property type="entry name" value="MiaB/RimO family radical SAM methylthiotransferase"/>
    <property type="match status" value="1"/>
</dbReference>
<proteinExistence type="inferred from homology"/>
<dbReference type="InterPro" id="IPR005839">
    <property type="entry name" value="Methylthiotransferase"/>
</dbReference>
<keyword evidence="7 8" id="KW-0411">Iron-sulfur</keyword>
<dbReference type="InterPro" id="IPR005840">
    <property type="entry name" value="Ribosomal_uS12_MeSTrfase_RimO"/>
</dbReference>
<dbReference type="SFLD" id="SFLDS00029">
    <property type="entry name" value="Radical_SAM"/>
    <property type="match status" value="1"/>
</dbReference>
<dbReference type="PROSITE" id="PS50926">
    <property type="entry name" value="TRAM"/>
    <property type="match status" value="1"/>
</dbReference>
<dbReference type="Pfam" id="PF18693">
    <property type="entry name" value="TRAM_2"/>
    <property type="match status" value="1"/>
</dbReference>
<dbReference type="PROSITE" id="PS51449">
    <property type="entry name" value="MTTASE_N"/>
    <property type="match status" value="1"/>
</dbReference>
<evidence type="ECO:0000256" key="6">
    <source>
        <dbReference type="ARBA" id="ARBA00023004"/>
    </source>
</evidence>
<feature type="binding site" evidence="8">
    <location>
        <position position="14"/>
    </location>
    <ligand>
        <name>[4Fe-4S] cluster</name>
        <dbReference type="ChEBI" id="CHEBI:49883"/>
        <label>1</label>
    </ligand>
</feature>
<dbReference type="EMBL" id="JBHSBB010000019">
    <property type="protein sequence ID" value="MFC4035115.1"/>
    <property type="molecule type" value="Genomic_DNA"/>
</dbReference>
<protein>
    <recommendedName>
        <fullName evidence="8">Ribosomal protein uS12 methylthiotransferase RimO</fullName>
        <shortName evidence="8">uS12 MTTase</shortName>
        <shortName evidence="8">uS12 methylthiotransferase</shortName>
        <ecNumber evidence="8">2.8.4.4</ecNumber>
    </recommendedName>
    <alternativeName>
        <fullName evidence="8">Ribosomal protein uS12 (aspartate-C(3))-methylthiotransferase</fullName>
    </alternativeName>
    <alternativeName>
        <fullName evidence="8">Ribosome maturation factor RimO</fullName>
    </alternativeName>
</protein>
<dbReference type="Proteomes" id="UP001595765">
    <property type="component" value="Unassembled WGS sequence"/>
</dbReference>
<dbReference type="InterPro" id="IPR023404">
    <property type="entry name" value="rSAM_horseshoe"/>
</dbReference>
<evidence type="ECO:0000259" key="10">
    <source>
        <dbReference type="PROSITE" id="PS50926"/>
    </source>
</evidence>
<evidence type="ECO:0000256" key="2">
    <source>
        <dbReference type="ARBA" id="ARBA00022490"/>
    </source>
</evidence>
<keyword evidence="13" id="KW-0687">Ribonucleoprotein</keyword>
<keyword evidence="6 8" id="KW-0408">Iron</keyword>
<name>A0ABV8HSS2_9ACTN</name>
<dbReference type="SFLD" id="SFLDF00274">
    <property type="entry name" value="ribosomal_protein_S12_methylth"/>
    <property type="match status" value="1"/>
</dbReference>
<dbReference type="InterPro" id="IPR012340">
    <property type="entry name" value="NA-bd_OB-fold"/>
</dbReference>
<accession>A0ABV8HSS2</accession>
<feature type="compositionally biased region" description="Low complexity" evidence="9">
    <location>
        <begin position="159"/>
        <end position="185"/>
    </location>
</feature>
<feature type="compositionally biased region" description="Low complexity" evidence="9">
    <location>
        <begin position="520"/>
        <end position="531"/>
    </location>
</feature>
<feature type="domain" description="MTTase N-terminal" evidence="11">
    <location>
        <begin position="5"/>
        <end position="121"/>
    </location>
</feature>
<dbReference type="Pfam" id="PF04055">
    <property type="entry name" value="Radical_SAM"/>
    <property type="match status" value="1"/>
</dbReference>
<evidence type="ECO:0000313" key="14">
    <source>
        <dbReference type="Proteomes" id="UP001595765"/>
    </source>
</evidence>
<feature type="region of interest" description="Disordered" evidence="9">
    <location>
        <begin position="512"/>
        <end position="542"/>
    </location>
</feature>